<dbReference type="Proteomes" id="UP000634134">
    <property type="component" value="Unassembled WGS sequence"/>
</dbReference>
<organism evidence="1 2">
    <name type="scientific">Dyadobacter subterraneus</name>
    <dbReference type="NCBI Taxonomy" id="2773304"/>
    <lineage>
        <taxon>Bacteria</taxon>
        <taxon>Pseudomonadati</taxon>
        <taxon>Bacteroidota</taxon>
        <taxon>Cytophagia</taxon>
        <taxon>Cytophagales</taxon>
        <taxon>Spirosomataceae</taxon>
        <taxon>Dyadobacter</taxon>
    </lineage>
</organism>
<dbReference type="EMBL" id="JACYGY010000001">
    <property type="protein sequence ID" value="MBE9461399.1"/>
    <property type="molecule type" value="Genomic_DNA"/>
</dbReference>
<proteinExistence type="predicted"/>
<dbReference type="RefSeq" id="WP_194119666.1">
    <property type="nucleotide sequence ID" value="NZ_JACYGY010000001.1"/>
</dbReference>
<sequence>MCDFKTLHLDKNLGYVLQCIDCGNITIGFKIITFSRTLPEFYRMVKDVHDCHAYHSNLGADPQTRSIPFWQLSECSCMAMSLHELHELGELLDLAHARIMLEKLFSNLPDN</sequence>
<protein>
    <submittedName>
        <fullName evidence="1">Uncharacterized protein</fullName>
    </submittedName>
</protein>
<reference evidence="2" key="1">
    <citation type="submission" date="2023-07" db="EMBL/GenBank/DDBJ databases">
        <title>Dyadobacter sp. nov 'subterranea' isolated from contaminted grondwater.</title>
        <authorList>
            <person name="Szabo I."/>
            <person name="Al-Omari J."/>
            <person name="Szerdahelyi S.G."/>
            <person name="Rado J."/>
        </authorList>
    </citation>
    <scope>NUCLEOTIDE SEQUENCE [LARGE SCALE GENOMIC DNA]</scope>
    <source>
        <strain evidence="2">UP-52</strain>
    </source>
</reference>
<keyword evidence="2" id="KW-1185">Reference proteome</keyword>
<name>A0ABR9W7F7_9BACT</name>
<accession>A0ABR9W7F7</accession>
<evidence type="ECO:0000313" key="1">
    <source>
        <dbReference type="EMBL" id="MBE9461399.1"/>
    </source>
</evidence>
<evidence type="ECO:0000313" key="2">
    <source>
        <dbReference type="Proteomes" id="UP000634134"/>
    </source>
</evidence>
<comment type="caution">
    <text evidence="1">The sequence shown here is derived from an EMBL/GenBank/DDBJ whole genome shotgun (WGS) entry which is preliminary data.</text>
</comment>
<gene>
    <name evidence="1" type="ORF">IEE83_05850</name>
</gene>